<evidence type="ECO:0000313" key="2">
    <source>
        <dbReference type="EMBL" id="CAD7222900.1"/>
    </source>
</evidence>
<dbReference type="Pfam" id="PF01428">
    <property type="entry name" value="zf-AN1"/>
    <property type="match status" value="1"/>
</dbReference>
<accession>A0A7R8W165</accession>
<dbReference type="InterPro" id="IPR050652">
    <property type="entry name" value="AN1_A20_ZnFinger"/>
</dbReference>
<dbReference type="PANTHER" id="PTHR10634">
    <property type="entry name" value="AN1-TYPE ZINC FINGER PROTEIN"/>
    <property type="match status" value="1"/>
</dbReference>
<feature type="compositionally biased region" description="Polar residues" evidence="1">
    <location>
        <begin position="160"/>
        <end position="171"/>
    </location>
</feature>
<dbReference type="AlphaFoldDB" id="A0A7R8W165"/>
<dbReference type="GO" id="GO:0008270">
    <property type="term" value="F:zinc ion binding"/>
    <property type="evidence" value="ECO:0007669"/>
    <property type="project" value="InterPro"/>
</dbReference>
<feature type="compositionally biased region" description="Low complexity" evidence="1">
    <location>
        <begin position="106"/>
        <end position="126"/>
    </location>
</feature>
<dbReference type="EMBL" id="OB660120">
    <property type="protein sequence ID" value="CAD7222900.1"/>
    <property type="molecule type" value="Genomic_DNA"/>
</dbReference>
<dbReference type="InterPro" id="IPR035896">
    <property type="entry name" value="AN1-like_Znf"/>
</dbReference>
<dbReference type="FunFam" id="4.10.1110.10:FF:000001">
    <property type="entry name" value="Zinc finger AN1-type containing 6"/>
    <property type="match status" value="1"/>
</dbReference>
<feature type="region of interest" description="Disordered" evidence="1">
    <location>
        <begin position="36"/>
        <end position="217"/>
    </location>
</feature>
<dbReference type="SUPFAM" id="SSF118310">
    <property type="entry name" value="AN1-like Zinc finger"/>
    <property type="match status" value="1"/>
</dbReference>
<evidence type="ECO:0000256" key="1">
    <source>
        <dbReference type="SAM" id="MobiDB-lite"/>
    </source>
</evidence>
<dbReference type="PANTHER" id="PTHR10634:SF149">
    <property type="entry name" value="AN1-TYPE DOMAIN-CONTAINING PROTEIN-RELATED"/>
    <property type="match status" value="1"/>
</dbReference>
<gene>
    <name evidence="2" type="ORF">CTOB1V02_LOCUS896</name>
</gene>
<name>A0A7R8W165_9CRUS</name>
<dbReference type="SMART" id="SM00154">
    <property type="entry name" value="ZnF_AN1"/>
    <property type="match status" value="1"/>
</dbReference>
<feature type="region of interest" description="Disordered" evidence="1">
    <location>
        <begin position="1"/>
        <end position="20"/>
    </location>
</feature>
<protein>
    <submittedName>
        <fullName evidence="2">Uncharacterized protein</fullName>
    </submittedName>
</protein>
<organism evidence="2">
    <name type="scientific">Cyprideis torosa</name>
    <dbReference type="NCBI Taxonomy" id="163714"/>
    <lineage>
        <taxon>Eukaryota</taxon>
        <taxon>Metazoa</taxon>
        <taxon>Ecdysozoa</taxon>
        <taxon>Arthropoda</taxon>
        <taxon>Crustacea</taxon>
        <taxon>Oligostraca</taxon>
        <taxon>Ostracoda</taxon>
        <taxon>Podocopa</taxon>
        <taxon>Podocopida</taxon>
        <taxon>Cytherocopina</taxon>
        <taxon>Cytheroidea</taxon>
        <taxon>Cytherideidae</taxon>
        <taxon>Cyprideis</taxon>
    </lineage>
</organism>
<dbReference type="OrthoDB" id="428577at2759"/>
<dbReference type="InterPro" id="IPR000058">
    <property type="entry name" value="Znf_AN1"/>
</dbReference>
<dbReference type="PROSITE" id="PS51039">
    <property type="entry name" value="ZF_AN1"/>
    <property type="match status" value="1"/>
</dbReference>
<feature type="compositionally biased region" description="Basic and acidic residues" evidence="1">
    <location>
        <begin position="36"/>
        <end position="59"/>
    </location>
</feature>
<proteinExistence type="predicted"/>
<reference evidence="2" key="1">
    <citation type="submission" date="2020-11" db="EMBL/GenBank/DDBJ databases">
        <authorList>
            <person name="Tran Van P."/>
        </authorList>
    </citation>
    <scope>NUCLEOTIDE SEQUENCE</scope>
</reference>
<dbReference type="Gene3D" id="4.10.1110.10">
    <property type="entry name" value="AN1-like Zinc finger"/>
    <property type="match status" value="1"/>
</dbReference>
<sequence length="280" mass="29638">MASRNMDEVKPDVVKDQAPDCRKRAAHLLIDNVVVDESKRSKKMADAGEDSSGIRRASDRNPAFFLTPSKRVRRDPVSTCRTGAQMRFESGSQGPPETDPPNQDPAGEPETRATAAAATVDRPTVAEPIEELEASTTGGTGNSSNGSSCKAGSVDEKSNGPATSDRTQTESGAEADPHLLVPADGTANEGPDSGSSDVSPTPSPGGSVDGNDGERKKRNRCGVCKKRVGLTGFGCRCGGLFCAVHRYSDKHECSFDYKTHGAEEIRKNNPVVVGEKIQHI</sequence>